<dbReference type="EMBL" id="JAAAJB010000372">
    <property type="protein sequence ID" value="KAG0257192.1"/>
    <property type="molecule type" value="Genomic_DNA"/>
</dbReference>
<evidence type="ECO:0000313" key="2">
    <source>
        <dbReference type="Proteomes" id="UP000807716"/>
    </source>
</evidence>
<accession>A0A9P6U232</accession>
<reference evidence="1" key="1">
    <citation type="journal article" date="2020" name="Fungal Divers.">
        <title>Resolving the Mortierellaceae phylogeny through synthesis of multi-gene phylogenetics and phylogenomics.</title>
        <authorList>
            <person name="Vandepol N."/>
            <person name="Liber J."/>
            <person name="Desiro A."/>
            <person name="Na H."/>
            <person name="Kennedy M."/>
            <person name="Barry K."/>
            <person name="Grigoriev I.V."/>
            <person name="Miller A.N."/>
            <person name="O'Donnell K."/>
            <person name="Stajich J.E."/>
            <person name="Bonito G."/>
        </authorList>
    </citation>
    <scope>NUCLEOTIDE SEQUENCE</scope>
    <source>
        <strain evidence="1">BC1065</strain>
    </source>
</reference>
<sequence>MIGANAAYSKERFYRKSFDADQARVNGLFENATSSNIRIIEMMLPLDDFRRFLSCGQYAMVVLVNMRLLRCSNCVEQTAMCNCNTGPLGAVVQQMRGYRYVGHFIVLVQYDPSTDEFYYRDPGVNDDLCVISAKDLEKARRSSGTDHDCIVVRVV</sequence>
<dbReference type="PANTHER" id="PTHR31400:SF1">
    <property type="entry name" value="PROTEIN GUCD1"/>
    <property type="match status" value="1"/>
</dbReference>
<evidence type="ECO:0000313" key="1">
    <source>
        <dbReference type="EMBL" id="KAG0257192.1"/>
    </source>
</evidence>
<dbReference type="Pfam" id="PF09778">
    <property type="entry name" value="Guanylate_cyc_2"/>
    <property type="match status" value="1"/>
</dbReference>
<protein>
    <submittedName>
        <fullName evidence="1">Uncharacterized protein</fullName>
    </submittedName>
</protein>
<dbReference type="OrthoDB" id="206796at2759"/>
<dbReference type="AlphaFoldDB" id="A0A9P6U232"/>
<dbReference type="InterPro" id="IPR018616">
    <property type="entry name" value="GUCD1"/>
</dbReference>
<dbReference type="PANTHER" id="PTHR31400">
    <property type="entry name" value="GUANYLYL CYCLASE DOMAIN CONTAINING PROTEIN 1 GUCD1"/>
    <property type="match status" value="1"/>
</dbReference>
<comment type="caution">
    <text evidence="1">The sequence shown here is derived from an EMBL/GenBank/DDBJ whole genome shotgun (WGS) entry which is preliminary data.</text>
</comment>
<keyword evidence="2" id="KW-1185">Reference proteome</keyword>
<organism evidence="1 2">
    <name type="scientific">Actinomortierella ambigua</name>
    <dbReference type="NCBI Taxonomy" id="1343610"/>
    <lineage>
        <taxon>Eukaryota</taxon>
        <taxon>Fungi</taxon>
        <taxon>Fungi incertae sedis</taxon>
        <taxon>Mucoromycota</taxon>
        <taxon>Mortierellomycotina</taxon>
        <taxon>Mortierellomycetes</taxon>
        <taxon>Mortierellales</taxon>
        <taxon>Mortierellaceae</taxon>
        <taxon>Actinomortierella</taxon>
    </lineage>
</organism>
<gene>
    <name evidence="1" type="ORF">DFQ27_005271</name>
</gene>
<name>A0A9P6U232_9FUNG</name>
<proteinExistence type="predicted"/>
<dbReference type="Proteomes" id="UP000807716">
    <property type="component" value="Unassembled WGS sequence"/>
</dbReference>